<evidence type="ECO:0000259" key="2">
    <source>
        <dbReference type="Pfam" id="PF04149"/>
    </source>
</evidence>
<feature type="domain" description="DUF397" evidence="2">
    <location>
        <begin position="58"/>
        <end position="112"/>
    </location>
</feature>
<dbReference type="RefSeq" id="WP_055470730.1">
    <property type="nucleotide sequence ID" value="NZ_JBIRWE010000005.1"/>
</dbReference>
<gene>
    <name evidence="3" type="ORF">ACH429_14330</name>
</gene>
<dbReference type="InterPro" id="IPR007278">
    <property type="entry name" value="DUF397"/>
</dbReference>
<accession>A0ABW7UTQ8</accession>
<dbReference type="Proteomes" id="UP001611548">
    <property type="component" value="Unassembled WGS sequence"/>
</dbReference>
<organism evidence="3 4">
    <name type="scientific">Streptomyces pathocidini</name>
    <dbReference type="NCBI Taxonomy" id="1650571"/>
    <lineage>
        <taxon>Bacteria</taxon>
        <taxon>Bacillati</taxon>
        <taxon>Actinomycetota</taxon>
        <taxon>Actinomycetes</taxon>
        <taxon>Kitasatosporales</taxon>
        <taxon>Streptomycetaceae</taxon>
        <taxon>Streptomyces</taxon>
    </lineage>
</organism>
<dbReference type="EMBL" id="JBIRWE010000005">
    <property type="protein sequence ID" value="MFI1965266.1"/>
    <property type="molecule type" value="Genomic_DNA"/>
</dbReference>
<proteinExistence type="predicted"/>
<feature type="domain" description="DUF397" evidence="2">
    <location>
        <begin position="11"/>
        <end position="30"/>
    </location>
</feature>
<feature type="domain" description="DUF397" evidence="2">
    <location>
        <begin position="35"/>
        <end position="57"/>
    </location>
</feature>
<dbReference type="Pfam" id="PF04149">
    <property type="entry name" value="DUF397"/>
    <property type="match status" value="3"/>
</dbReference>
<name>A0ABW7UTQ8_9ACTN</name>
<sequence>MESNPDLTGTQWRKSSYSSDTGGECLECAPLGAVQWRKSSHSGDHGGDCVECAPLGDAQWAKSSYSGDTGGNCLEAAAISAAHASVAVRDSKDPHGPALTFTPAAFAEFVSATARGEFG</sequence>
<keyword evidence="4" id="KW-1185">Reference proteome</keyword>
<evidence type="ECO:0000313" key="4">
    <source>
        <dbReference type="Proteomes" id="UP001611548"/>
    </source>
</evidence>
<evidence type="ECO:0000313" key="3">
    <source>
        <dbReference type="EMBL" id="MFI1965266.1"/>
    </source>
</evidence>
<protein>
    <submittedName>
        <fullName evidence="3">DUF397 domain-containing protein</fullName>
    </submittedName>
</protein>
<feature type="region of interest" description="Disordered" evidence="1">
    <location>
        <begin position="1"/>
        <end position="21"/>
    </location>
</feature>
<reference evidence="3 4" key="1">
    <citation type="submission" date="2024-10" db="EMBL/GenBank/DDBJ databases">
        <title>The Natural Products Discovery Center: Release of the First 8490 Sequenced Strains for Exploring Actinobacteria Biosynthetic Diversity.</title>
        <authorList>
            <person name="Kalkreuter E."/>
            <person name="Kautsar S.A."/>
            <person name="Yang D."/>
            <person name="Bader C.D."/>
            <person name="Teijaro C.N."/>
            <person name="Fluegel L."/>
            <person name="Davis C.M."/>
            <person name="Simpson J.R."/>
            <person name="Lauterbach L."/>
            <person name="Steele A.D."/>
            <person name="Gui C."/>
            <person name="Meng S."/>
            <person name="Li G."/>
            <person name="Viehrig K."/>
            <person name="Ye F."/>
            <person name="Su P."/>
            <person name="Kiefer A.F."/>
            <person name="Nichols A."/>
            <person name="Cepeda A.J."/>
            <person name="Yan W."/>
            <person name="Fan B."/>
            <person name="Jiang Y."/>
            <person name="Adhikari A."/>
            <person name="Zheng C.-J."/>
            <person name="Schuster L."/>
            <person name="Cowan T.M."/>
            <person name="Smanski M.J."/>
            <person name="Chevrette M.G."/>
            <person name="De Carvalho L.P.S."/>
            <person name="Shen B."/>
        </authorList>
    </citation>
    <scope>NUCLEOTIDE SEQUENCE [LARGE SCALE GENOMIC DNA]</scope>
    <source>
        <strain evidence="3 4">NPDC020327</strain>
    </source>
</reference>
<evidence type="ECO:0000256" key="1">
    <source>
        <dbReference type="SAM" id="MobiDB-lite"/>
    </source>
</evidence>
<comment type="caution">
    <text evidence="3">The sequence shown here is derived from an EMBL/GenBank/DDBJ whole genome shotgun (WGS) entry which is preliminary data.</text>
</comment>